<evidence type="ECO:0000313" key="2">
    <source>
        <dbReference type="Proteomes" id="UP000054538"/>
    </source>
</evidence>
<accession>A0A0D0D977</accession>
<gene>
    <name evidence="1" type="ORF">PAXRUDRAFT_83079</name>
</gene>
<dbReference type="InParanoid" id="A0A0D0D977"/>
<dbReference type="STRING" id="930991.A0A0D0D977"/>
<dbReference type="EMBL" id="KN829463">
    <property type="protein sequence ID" value="KIK73740.1"/>
    <property type="molecule type" value="Genomic_DNA"/>
</dbReference>
<keyword evidence="2" id="KW-1185">Reference proteome</keyword>
<dbReference type="Proteomes" id="UP000054538">
    <property type="component" value="Unassembled WGS sequence"/>
</dbReference>
<dbReference type="AlphaFoldDB" id="A0A0D0D977"/>
<protein>
    <submittedName>
        <fullName evidence="1">Uncharacterized protein</fullName>
    </submittedName>
</protein>
<feature type="non-terminal residue" evidence="1">
    <location>
        <position position="60"/>
    </location>
</feature>
<name>A0A0D0D977_9AGAM</name>
<evidence type="ECO:0000313" key="1">
    <source>
        <dbReference type="EMBL" id="KIK73740.1"/>
    </source>
</evidence>
<reference evidence="1 2" key="1">
    <citation type="submission" date="2014-04" db="EMBL/GenBank/DDBJ databases">
        <authorList>
            <consortium name="DOE Joint Genome Institute"/>
            <person name="Kuo A."/>
            <person name="Kohler A."/>
            <person name="Jargeat P."/>
            <person name="Nagy L.G."/>
            <person name="Floudas D."/>
            <person name="Copeland A."/>
            <person name="Barry K.W."/>
            <person name="Cichocki N."/>
            <person name="Veneault-Fourrey C."/>
            <person name="LaButti K."/>
            <person name="Lindquist E.A."/>
            <person name="Lipzen A."/>
            <person name="Lundell T."/>
            <person name="Morin E."/>
            <person name="Murat C."/>
            <person name="Sun H."/>
            <person name="Tunlid A."/>
            <person name="Henrissat B."/>
            <person name="Grigoriev I.V."/>
            <person name="Hibbett D.S."/>
            <person name="Martin F."/>
            <person name="Nordberg H.P."/>
            <person name="Cantor M.N."/>
            <person name="Hua S.X."/>
        </authorList>
    </citation>
    <scope>NUCLEOTIDE SEQUENCE [LARGE SCALE GENOMIC DNA]</scope>
    <source>
        <strain evidence="1 2">Ve08.2h10</strain>
    </source>
</reference>
<organism evidence="1 2">
    <name type="scientific">Paxillus rubicundulus Ve08.2h10</name>
    <dbReference type="NCBI Taxonomy" id="930991"/>
    <lineage>
        <taxon>Eukaryota</taxon>
        <taxon>Fungi</taxon>
        <taxon>Dikarya</taxon>
        <taxon>Basidiomycota</taxon>
        <taxon>Agaricomycotina</taxon>
        <taxon>Agaricomycetes</taxon>
        <taxon>Agaricomycetidae</taxon>
        <taxon>Boletales</taxon>
        <taxon>Paxilineae</taxon>
        <taxon>Paxillaceae</taxon>
        <taxon>Paxillus</taxon>
    </lineage>
</organism>
<feature type="non-terminal residue" evidence="1">
    <location>
        <position position="1"/>
    </location>
</feature>
<reference evidence="2" key="2">
    <citation type="submission" date="2015-01" db="EMBL/GenBank/DDBJ databases">
        <title>Evolutionary Origins and Diversification of the Mycorrhizal Mutualists.</title>
        <authorList>
            <consortium name="DOE Joint Genome Institute"/>
            <consortium name="Mycorrhizal Genomics Consortium"/>
            <person name="Kohler A."/>
            <person name="Kuo A."/>
            <person name="Nagy L.G."/>
            <person name="Floudas D."/>
            <person name="Copeland A."/>
            <person name="Barry K.W."/>
            <person name="Cichocki N."/>
            <person name="Veneault-Fourrey C."/>
            <person name="LaButti K."/>
            <person name="Lindquist E.A."/>
            <person name="Lipzen A."/>
            <person name="Lundell T."/>
            <person name="Morin E."/>
            <person name="Murat C."/>
            <person name="Riley R."/>
            <person name="Ohm R."/>
            <person name="Sun H."/>
            <person name="Tunlid A."/>
            <person name="Henrissat B."/>
            <person name="Grigoriev I.V."/>
            <person name="Hibbett D.S."/>
            <person name="Martin F."/>
        </authorList>
    </citation>
    <scope>NUCLEOTIDE SEQUENCE [LARGE SCALE GENOMIC DNA]</scope>
    <source>
        <strain evidence="2">Ve08.2h10</strain>
    </source>
</reference>
<dbReference type="HOGENOM" id="CLU_197758_0_0_1"/>
<sequence>LLHLGVGIKNCGPVWTTWTFYMEHFCGMLQNSLQSQSRPWSNLNNSLLHMAYLEQLGVCY</sequence>
<proteinExistence type="predicted"/>
<dbReference type="OrthoDB" id="6613063at2759"/>